<feature type="non-terminal residue" evidence="2">
    <location>
        <position position="1"/>
    </location>
</feature>
<feature type="signal peptide" evidence="1">
    <location>
        <begin position="1"/>
        <end position="32"/>
    </location>
</feature>
<dbReference type="EMBL" id="GHWJ01004945">
    <property type="protein sequence ID" value="NOV37682.1"/>
    <property type="molecule type" value="Transcribed_RNA"/>
</dbReference>
<feature type="chain" id="PRO_5035983134" evidence="1">
    <location>
        <begin position="33"/>
        <end position="393"/>
    </location>
</feature>
<dbReference type="OrthoDB" id="6510151at2759"/>
<proteinExistence type="predicted"/>
<dbReference type="EMBL" id="GBBO01000050">
    <property type="protein sequence ID" value="JAC59078.1"/>
    <property type="molecule type" value="Transcribed_RNA"/>
</dbReference>
<dbReference type="VEuPathDB" id="VectorBase:LOC119180757"/>
<evidence type="ECO:0000256" key="1">
    <source>
        <dbReference type="SAM" id="SignalP"/>
    </source>
</evidence>
<keyword evidence="1" id="KW-0732">Signal</keyword>
<reference evidence="2" key="1">
    <citation type="journal article" date="2014" name="PLoS ONE">
        <title>Proteomic Analysis of Cattle Tick Rhipicephalus (Boophilus) microplus Saliva: A Comparison between Partially and Fully Engorged Females.</title>
        <authorList>
            <person name="Tirloni L."/>
            <person name="Reck J."/>
            <person name="Terra R.M."/>
            <person name="Martins J.R."/>
            <person name="Mulenga A."/>
            <person name="Sherman N.E."/>
            <person name="Fox J.W."/>
            <person name="Yates J.R.III."/>
            <person name="Termignoni C."/>
            <person name="Pinto A.F."/>
            <person name="da Silva Vaz I.Jr."/>
        </authorList>
    </citation>
    <scope>NUCLEOTIDE SEQUENCE</scope>
</reference>
<protein>
    <submittedName>
        <fullName evidence="3">Putative conserved secreted protein fat body overexpressed</fullName>
    </submittedName>
    <submittedName>
        <fullName evidence="2">Secreted protein 37</fullName>
    </submittedName>
</protein>
<evidence type="ECO:0000313" key="2">
    <source>
        <dbReference type="EMBL" id="JAC59078.1"/>
    </source>
</evidence>
<name>A0A034WZ46_RHIMP</name>
<organism evidence="2">
    <name type="scientific">Rhipicephalus microplus</name>
    <name type="common">Cattle tick</name>
    <name type="synonym">Boophilus microplus</name>
    <dbReference type="NCBI Taxonomy" id="6941"/>
    <lineage>
        <taxon>Eukaryota</taxon>
        <taxon>Metazoa</taxon>
        <taxon>Ecdysozoa</taxon>
        <taxon>Arthropoda</taxon>
        <taxon>Chelicerata</taxon>
        <taxon>Arachnida</taxon>
        <taxon>Acari</taxon>
        <taxon>Parasitiformes</taxon>
        <taxon>Ixodida</taxon>
        <taxon>Ixodoidea</taxon>
        <taxon>Ixodidae</taxon>
        <taxon>Rhipicephalinae</taxon>
        <taxon>Rhipicephalus</taxon>
        <taxon>Boophilus</taxon>
    </lineage>
</organism>
<accession>A0A034WZ46</accession>
<evidence type="ECO:0000313" key="3">
    <source>
        <dbReference type="EMBL" id="NOV37682.1"/>
    </source>
</evidence>
<dbReference type="AlphaFoldDB" id="A0A034WZ46"/>
<sequence>RMQRNMAYVRRRAWNPMCLLILLGLGTPLCHGLEPGLGICSGRFAVEDSTVKLTVQQFVNSTDSLVECRFIFDAPHDSGFLIFANDIRAVNDYEIPGCPVTVYSKEDASGDPVVSLCGHYATMTVPVPSSVALVVYKPDFNGVPYTLTMDLQVTLTGGSNLRTCGDSKINAVSTVPIKYSVGFRADAGSGDASDFCDLSVTSEDRGETLGTRCVLTSEGVCDYVVLVNNGSVAESADLVDLVAVGGSATVRLHPAGITGVLVNTLPAGFVPLTSLQPSPVVSPPEDVGTNDANVNATSEGPLVSIDLTTNETETPTLNVTYYNVTTGLDASNENTTGGDDDDDDDMIHVVIIDYTPTTIWGRTRHWFSDTWTTMYYTVTFTYMSFESWVRSWF</sequence>
<reference evidence="3" key="2">
    <citation type="submission" date="2019-09" db="EMBL/GenBank/DDBJ databases">
        <title>Organ-specific transcriptomic study of the physiology of the cattle tick, Rhipicephalus microplus.</title>
        <authorList>
            <person name="Tirloni L."/>
            <person name="Braz G."/>
            <person name="Gandara A.C.P."/>
            <person name="Sabadin G.A."/>
            <person name="da Silva R.M."/>
            <person name="Guizzo M.G."/>
            <person name="Machado J.A."/>
            <person name="Costa E.P."/>
            <person name="Gomes H.F."/>
            <person name="Moraes J."/>
            <person name="Mota M.B.S."/>
            <person name="Mesquita R.D."/>
            <person name="Alvarenga P.H."/>
            <person name="Alves F."/>
            <person name="Seixas A."/>
            <person name="da Fonseca R.N."/>
            <person name="Fogaca A."/>
            <person name="Logullo C."/>
            <person name="Tanaka A."/>
            <person name="Daffre S."/>
            <person name="Termignoni C."/>
            <person name="Vaz I.S.Jr."/>
            <person name="Oliveira P.L."/>
            <person name="Ribeiro J.M."/>
        </authorList>
    </citation>
    <scope>NUCLEOTIDE SEQUENCE</scope>
    <source>
        <strain evidence="3">Porto Alegre</strain>
    </source>
</reference>